<dbReference type="Pfam" id="PF03150">
    <property type="entry name" value="CCP_MauG"/>
    <property type="match status" value="1"/>
</dbReference>
<dbReference type="eggNOG" id="COG1858">
    <property type="taxonomic scope" value="Bacteria"/>
</dbReference>
<dbReference type="InterPro" id="IPR004852">
    <property type="entry name" value="Di-haem_cyt_c_peroxidsae"/>
</dbReference>
<dbReference type="Gene3D" id="1.10.760.10">
    <property type="entry name" value="Cytochrome c-like domain"/>
    <property type="match status" value="2"/>
</dbReference>
<keyword evidence="4" id="KW-0732">Signal</keyword>
<dbReference type="SUPFAM" id="SSF46626">
    <property type="entry name" value="Cytochrome c"/>
    <property type="match status" value="2"/>
</dbReference>
<keyword evidence="10" id="KW-1185">Reference proteome</keyword>
<dbReference type="Pfam" id="PF21783">
    <property type="entry name" value="YNCE"/>
    <property type="match status" value="1"/>
</dbReference>
<dbReference type="InterPro" id="IPR036909">
    <property type="entry name" value="Cyt_c-like_dom_sf"/>
</dbReference>
<dbReference type="InterPro" id="IPR009056">
    <property type="entry name" value="Cyt_c-like_dom"/>
</dbReference>
<name>E8R1R3_ISOPI</name>
<dbReference type="GO" id="GO:0004130">
    <property type="term" value="F:cytochrome-c peroxidase activity"/>
    <property type="evidence" value="ECO:0007669"/>
    <property type="project" value="TreeGrafter"/>
</dbReference>
<comment type="subcellular location">
    <subcellularLocation>
        <location evidence="1">Cell envelope</location>
    </subcellularLocation>
</comment>
<dbReference type="PANTHER" id="PTHR30600:SF10">
    <property type="entry name" value="BLL6722 PROTEIN"/>
    <property type="match status" value="1"/>
</dbReference>
<dbReference type="InterPro" id="IPR051395">
    <property type="entry name" value="Cytochrome_c_Peroxidase/MauG"/>
</dbReference>
<dbReference type="InterPro" id="IPR048433">
    <property type="entry name" value="YNCE-like_beta-prop"/>
</dbReference>
<evidence type="ECO:0000256" key="4">
    <source>
        <dbReference type="ARBA" id="ARBA00022729"/>
    </source>
</evidence>
<sequence>MTMRRTTTPARWIGGLLPPTISVVALLAMVAGGLALSLAVDPPSAVQAQPTPFASASPPAATDPHRSPIALAVSPDGARLLTANQTSDSVSLVDPTAGRVLAELTTGPKPAGVAFAPDGRLALVSHWYGGEIARLRVSEDRLELVDRLAVGPEPRGVVVAPDGTHAYVAVGAANQVVKVTLGSERMEVVGRLTVGREPRSLAITPDGRTMLVGNARSESVHVLDLTTWSVARELYTQAANTRRVTISADGKTGYLVNMKNRGFATTRNNIDLGWVLGQRVTRVPLDGSEPFQTLTLDPRGKAASDVHGVALSPDGAILAVSCGGTHEVMLFRTDQPEGLPWRTNGSRDEMHERLIDDRSRFRRVELDGRPTEIAFAADGRTLYVANYLLDAVQLVDAESARLVSTIHLGGPALEQRSMVRKGEWLFHDARRSFNQWYSCNTCHSDGHTNGQNFDTMNDGWHDYSSMPKLSKKKVPTLRRVHLTGPWTWHGWQTSLDQAMEESFTKSMQGPEATAEEVEAIVAFLSTLDFPPNPHRNPDGSLTEAARRGEKVFRSAKANCVSCHSGPEFTDGKIHDVGLGHPRDVYKGYNPPSLIGVYDKDPYLHDGRAQTLREVLTGDHSPEVVSGSEPLTEQELDDLIAYLKSL</sequence>
<dbReference type="KEGG" id="ipa:Isop_0744"/>
<keyword evidence="2 7" id="KW-0349">Heme</keyword>
<evidence type="ECO:0000313" key="9">
    <source>
        <dbReference type="EMBL" id="ADV61335.1"/>
    </source>
</evidence>
<dbReference type="GO" id="GO:0020037">
    <property type="term" value="F:heme binding"/>
    <property type="evidence" value="ECO:0007669"/>
    <property type="project" value="InterPro"/>
</dbReference>
<dbReference type="GO" id="GO:0009055">
    <property type="term" value="F:electron transfer activity"/>
    <property type="evidence" value="ECO:0007669"/>
    <property type="project" value="InterPro"/>
</dbReference>
<reference key="1">
    <citation type="submission" date="2010-11" db="EMBL/GenBank/DDBJ databases">
        <title>The complete sequence of chromosome of Isophaera pallida ATCC 43644.</title>
        <authorList>
            <consortium name="US DOE Joint Genome Institute (JGI-PGF)"/>
            <person name="Lucas S."/>
            <person name="Copeland A."/>
            <person name="Lapidus A."/>
            <person name="Bruce D."/>
            <person name="Goodwin L."/>
            <person name="Pitluck S."/>
            <person name="Kyrpides N."/>
            <person name="Mavromatis K."/>
            <person name="Pagani I."/>
            <person name="Ivanova N."/>
            <person name="Saunders E."/>
            <person name="Brettin T."/>
            <person name="Detter J.C."/>
            <person name="Han C."/>
            <person name="Tapia R."/>
            <person name="Land M."/>
            <person name="Hauser L."/>
            <person name="Markowitz V."/>
            <person name="Cheng J.-F."/>
            <person name="Hugenholtz P."/>
            <person name="Woyke T."/>
            <person name="Wu D."/>
            <person name="Eisen J.A."/>
        </authorList>
    </citation>
    <scope>NUCLEOTIDE SEQUENCE</scope>
    <source>
        <strain>ATCC 43644</strain>
    </source>
</reference>
<evidence type="ECO:0000313" key="10">
    <source>
        <dbReference type="Proteomes" id="UP000008631"/>
    </source>
</evidence>
<reference evidence="9 10" key="2">
    <citation type="journal article" date="2011" name="Stand. Genomic Sci.">
        <title>Complete genome sequence of Isosphaera pallida type strain (IS1B).</title>
        <authorList>
            <consortium name="US DOE Joint Genome Institute (JGI-PGF)"/>
            <person name="Goker M."/>
            <person name="Cleland D."/>
            <person name="Saunders E."/>
            <person name="Lapidus A."/>
            <person name="Nolan M."/>
            <person name="Lucas S."/>
            <person name="Hammon N."/>
            <person name="Deshpande S."/>
            <person name="Cheng J.F."/>
            <person name="Tapia R."/>
            <person name="Han C."/>
            <person name="Goodwin L."/>
            <person name="Pitluck S."/>
            <person name="Liolios K."/>
            <person name="Pagani I."/>
            <person name="Ivanova N."/>
            <person name="Mavromatis K."/>
            <person name="Pati A."/>
            <person name="Chen A."/>
            <person name="Palaniappan K."/>
            <person name="Land M."/>
            <person name="Hauser L."/>
            <person name="Chang Y.J."/>
            <person name="Jeffries C.D."/>
            <person name="Detter J.C."/>
            <person name="Beck B."/>
            <person name="Woyke T."/>
            <person name="Bristow J."/>
            <person name="Eisen J.A."/>
            <person name="Markowitz V."/>
            <person name="Hugenholtz P."/>
            <person name="Kyrpides N.C."/>
            <person name="Klenk H.P."/>
        </authorList>
    </citation>
    <scope>NUCLEOTIDE SEQUENCE [LARGE SCALE GENOMIC DNA]</scope>
    <source>
        <strain evidence="10">ATCC 43644 / DSM 9630 / IS1B</strain>
    </source>
</reference>
<dbReference type="EMBL" id="CP002353">
    <property type="protein sequence ID" value="ADV61335.1"/>
    <property type="molecule type" value="Genomic_DNA"/>
</dbReference>
<keyword evidence="6 7" id="KW-0408">Iron</keyword>
<dbReference type="InterPro" id="IPR011964">
    <property type="entry name" value="YVTN_b-propeller_repeat"/>
</dbReference>
<dbReference type="eggNOG" id="COG3391">
    <property type="taxonomic scope" value="Bacteria"/>
</dbReference>
<evidence type="ECO:0000256" key="3">
    <source>
        <dbReference type="ARBA" id="ARBA00022723"/>
    </source>
</evidence>
<dbReference type="STRING" id="575540.Isop_0744"/>
<proteinExistence type="predicted"/>
<feature type="domain" description="Cytochrome c" evidence="8">
    <location>
        <begin position="417"/>
        <end position="528"/>
    </location>
</feature>
<feature type="domain" description="Cytochrome c" evidence="8">
    <location>
        <begin position="543"/>
        <end position="645"/>
    </location>
</feature>
<dbReference type="InParanoid" id="E8R1R3"/>
<dbReference type="PANTHER" id="PTHR30600">
    <property type="entry name" value="CYTOCHROME C PEROXIDASE-RELATED"/>
    <property type="match status" value="1"/>
</dbReference>
<dbReference type="InterPro" id="IPR015943">
    <property type="entry name" value="WD40/YVTN_repeat-like_dom_sf"/>
</dbReference>
<dbReference type="RefSeq" id="WP_013563624.1">
    <property type="nucleotide sequence ID" value="NC_014962.1"/>
</dbReference>
<dbReference type="InterPro" id="IPR011045">
    <property type="entry name" value="N2O_reductase_N"/>
</dbReference>
<evidence type="ECO:0000256" key="7">
    <source>
        <dbReference type="PROSITE-ProRule" id="PRU00433"/>
    </source>
</evidence>
<evidence type="ECO:0000256" key="6">
    <source>
        <dbReference type="ARBA" id="ARBA00023004"/>
    </source>
</evidence>
<dbReference type="GO" id="GO:0046872">
    <property type="term" value="F:metal ion binding"/>
    <property type="evidence" value="ECO:0007669"/>
    <property type="project" value="UniProtKB-KW"/>
</dbReference>
<protein>
    <submittedName>
        <fullName evidence="9">40-residue YVTN family beta-propeller repeat protein</fullName>
    </submittedName>
</protein>
<dbReference type="Pfam" id="PF00034">
    <property type="entry name" value="Cytochrom_C"/>
    <property type="match status" value="1"/>
</dbReference>
<dbReference type="Gene3D" id="2.130.10.10">
    <property type="entry name" value="YVTN repeat-like/Quinoprotein amine dehydrogenase"/>
    <property type="match status" value="1"/>
</dbReference>
<dbReference type="Proteomes" id="UP000008631">
    <property type="component" value="Chromosome"/>
</dbReference>
<evidence type="ECO:0000256" key="5">
    <source>
        <dbReference type="ARBA" id="ARBA00023002"/>
    </source>
</evidence>
<dbReference type="NCBIfam" id="TIGR02276">
    <property type="entry name" value="beta_rpt_yvtn"/>
    <property type="match status" value="1"/>
</dbReference>
<evidence type="ECO:0000259" key="8">
    <source>
        <dbReference type="PROSITE" id="PS51007"/>
    </source>
</evidence>
<dbReference type="PROSITE" id="PS51007">
    <property type="entry name" value="CYTC"/>
    <property type="match status" value="2"/>
</dbReference>
<organism evidence="9 10">
    <name type="scientific">Isosphaera pallida (strain ATCC 43644 / DSM 9630 / IS1B)</name>
    <dbReference type="NCBI Taxonomy" id="575540"/>
    <lineage>
        <taxon>Bacteria</taxon>
        <taxon>Pseudomonadati</taxon>
        <taxon>Planctomycetota</taxon>
        <taxon>Planctomycetia</taxon>
        <taxon>Isosphaerales</taxon>
        <taxon>Isosphaeraceae</taxon>
        <taxon>Isosphaera</taxon>
    </lineage>
</organism>
<gene>
    <name evidence="9" type="ordered locus">Isop_0744</name>
</gene>
<dbReference type="SUPFAM" id="SSF50974">
    <property type="entry name" value="Nitrous oxide reductase, N-terminal domain"/>
    <property type="match status" value="1"/>
</dbReference>
<dbReference type="HOGENOM" id="CLU_019300_0_0_0"/>
<keyword evidence="3 7" id="KW-0479">Metal-binding</keyword>
<dbReference type="AlphaFoldDB" id="E8R1R3"/>
<evidence type="ECO:0000256" key="1">
    <source>
        <dbReference type="ARBA" id="ARBA00004196"/>
    </source>
</evidence>
<accession>E8R1R3</accession>
<keyword evidence="5" id="KW-0560">Oxidoreductase</keyword>
<dbReference type="GO" id="GO:0030313">
    <property type="term" value="C:cell envelope"/>
    <property type="evidence" value="ECO:0007669"/>
    <property type="project" value="UniProtKB-SubCell"/>
</dbReference>
<evidence type="ECO:0000256" key="2">
    <source>
        <dbReference type="ARBA" id="ARBA00022617"/>
    </source>
</evidence>